<dbReference type="InterPro" id="IPR013783">
    <property type="entry name" value="Ig-like_fold"/>
</dbReference>
<dbReference type="InterPro" id="IPR036179">
    <property type="entry name" value="Ig-like_dom_sf"/>
</dbReference>
<accession>A0ABD3TL03</accession>
<reference evidence="2 3" key="1">
    <citation type="submission" date="2024-11" db="EMBL/GenBank/DDBJ databases">
        <title>Chromosome-level genome assembly of the freshwater bivalve Anodonta woodiana.</title>
        <authorList>
            <person name="Chen X."/>
        </authorList>
    </citation>
    <scope>NUCLEOTIDE SEQUENCE [LARGE SCALE GENOMIC DNA]</scope>
    <source>
        <strain evidence="2">MN2024</strain>
        <tissue evidence="2">Gills</tissue>
    </source>
</reference>
<dbReference type="Pfam" id="PF13927">
    <property type="entry name" value="Ig_3"/>
    <property type="match status" value="1"/>
</dbReference>
<evidence type="ECO:0000313" key="2">
    <source>
        <dbReference type="EMBL" id="KAL3837251.1"/>
    </source>
</evidence>
<comment type="caution">
    <text evidence="2">The sequence shown here is derived from an EMBL/GenBank/DDBJ whole genome shotgun (WGS) entry which is preliminary data.</text>
</comment>
<keyword evidence="3" id="KW-1185">Reference proteome</keyword>
<feature type="non-terminal residue" evidence="2">
    <location>
        <position position="1"/>
    </location>
</feature>
<dbReference type="PANTHER" id="PTHR46958">
    <property type="entry name" value="B-CELL RECEPTOR CD22"/>
    <property type="match status" value="1"/>
</dbReference>
<organism evidence="2 3">
    <name type="scientific">Sinanodonta woodiana</name>
    <name type="common">Chinese pond mussel</name>
    <name type="synonym">Anodonta woodiana</name>
    <dbReference type="NCBI Taxonomy" id="1069815"/>
    <lineage>
        <taxon>Eukaryota</taxon>
        <taxon>Metazoa</taxon>
        <taxon>Spiralia</taxon>
        <taxon>Lophotrochozoa</taxon>
        <taxon>Mollusca</taxon>
        <taxon>Bivalvia</taxon>
        <taxon>Autobranchia</taxon>
        <taxon>Heteroconchia</taxon>
        <taxon>Palaeoheterodonta</taxon>
        <taxon>Unionida</taxon>
        <taxon>Unionoidea</taxon>
        <taxon>Unionidae</taxon>
        <taxon>Unioninae</taxon>
        <taxon>Sinanodonta</taxon>
    </lineage>
</organism>
<dbReference type="PANTHER" id="PTHR46958:SF1">
    <property type="entry name" value="B-CELL RECEPTOR CD22"/>
    <property type="match status" value="1"/>
</dbReference>
<dbReference type="AlphaFoldDB" id="A0ABD3TL03"/>
<dbReference type="Pfam" id="PF13895">
    <property type="entry name" value="Ig_2"/>
    <property type="match status" value="1"/>
</dbReference>
<evidence type="ECO:0000313" key="3">
    <source>
        <dbReference type="Proteomes" id="UP001634394"/>
    </source>
</evidence>
<dbReference type="PROSITE" id="PS50835">
    <property type="entry name" value="IG_LIKE"/>
    <property type="match status" value="2"/>
</dbReference>
<feature type="domain" description="Ig-like" evidence="1">
    <location>
        <begin position="93"/>
        <end position="167"/>
    </location>
</feature>
<proteinExistence type="predicted"/>
<dbReference type="SUPFAM" id="SSF48726">
    <property type="entry name" value="Immunoglobulin"/>
    <property type="match status" value="3"/>
</dbReference>
<protein>
    <recommendedName>
        <fullName evidence="1">Ig-like domain-containing protein</fullName>
    </recommendedName>
</protein>
<feature type="non-terminal residue" evidence="2">
    <location>
        <position position="282"/>
    </location>
</feature>
<feature type="domain" description="Ig-like" evidence="1">
    <location>
        <begin position="2"/>
        <end position="84"/>
    </location>
</feature>
<gene>
    <name evidence="2" type="ORF">ACJMK2_022619</name>
</gene>
<dbReference type="EMBL" id="JBJQND010000018">
    <property type="protein sequence ID" value="KAL3837251.1"/>
    <property type="molecule type" value="Genomic_DNA"/>
</dbReference>
<name>A0ABD3TL03_SINWO</name>
<evidence type="ECO:0000259" key="1">
    <source>
        <dbReference type="PROSITE" id="PS50835"/>
    </source>
</evidence>
<dbReference type="InterPro" id="IPR007110">
    <property type="entry name" value="Ig-like_dom"/>
</dbReference>
<dbReference type="Gene3D" id="2.60.40.10">
    <property type="entry name" value="Immunoglobulins"/>
    <property type="match status" value="3"/>
</dbReference>
<dbReference type="Proteomes" id="UP001634394">
    <property type="component" value="Unassembled WGS sequence"/>
</dbReference>
<sequence>GPENSVHLGSIPPTLGVNLHQTAPVITCSATCNPPCDYRWYQNGSFFRNGAILSLGIVEKATRGNYRCEAYTNILGLNRSSSISVNITVYFGAEIVNMSVNESNTVNENSSAIFQCHVDSNPPSTITWMTESNSTLLKTEPGVVQSQFIIESAQCLHMDNYTCSAYNEIWTPAKATLPLFVRCHPRTDYRLSHETKVYRRRYEAAVLRYTVIAYPLPTFRWIFLGNDSVDRGLPVSAIQYSNGLQSELRLSSLEIDDFGNYSVIAENSLSPPASEYFEIIPA</sequence>
<dbReference type="SMART" id="SM00409">
    <property type="entry name" value="IG"/>
    <property type="match status" value="3"/>
</dbReference>
<dbReference type="InterPro" id="IPR003599">
    <property type="entry name" value="Ig_sub"/>
</dbReference>